<evidence type="ECO:0000313" key="7">
    <source>
        <dbReference type="Proteomes" id="UP001152797"/>
    </source>
</evidence>
<reference evidence="6 7" key="2">
    <citation type="submission" date="2024-05" db="EMBL/GenBank/DDBJ databases">
        <authorList>
            <person name="Chen Y."/>
            <person name="Shah S."/>
            <person name="Dougan E. K."/>
            <person name="Thang M."/>
            <person name="Chan C."/>
        </authorList>
    </citation>
    <scope>NUCLEOTIDE SEQUENCE [LARGE SCALE GENOMIC DNA]</scope>
</reference>
<accession>A0A9P1BGP4</accession>
<evidence type="ECO:0000256" key="1">
    <source>
        <dbReference type="ARBA" id="ARBA00022603"/>
    </source>
</evidence>
<dbReference type="InterPro" id="IPR029063">
    <property type="entry name" value="SAM-dependent_MTases_sf"/>
</dbReference>
<evidence type="ECO:0000256" key="2">
    <source>
        <dbReference type="ARBA" id="ARBA00022679"/>
    </source>
</evidence>
<dbReference type="GO" id="GO:0032259">
    <property type="term" value="P:methylation"/>
    <property type="evidence" value="ECO:0007669"/>
    <property type="project" value="UniProtKB-KW"/>
</dbReference>
<dbReference type="Gene3D" id="3.40.50.150">
    <property type="entry name" value="Vaccinia Virus protein VP39"/>
    <property type="match status" value="1"/>
</dbReference>
<feature type="compositionally biased region" description="Acidic residues" evidence="4">
    <location>
        <begin position="329"/>
        <end position="343"/>
    </location>
</feature>
<organism evidence="5">
    <name type="scientific">Cladocopium goreaui</name>
    <dbReference type="NCBI Taxonomy" id="2562237"/>
    <lineage>
        <taxon>Eukaryota</taxon>
        <taxon>Sar</taxon>
        <taxon>Alveolata</taxon>
        <taxon>Dinophyceae</taxon>
        <taxon>Suessiales</taxon>
        <taxon>Symbiodiniaceae</taxon>
        <taxon>Cladocopium</taxon>
    </lineage>
</organism>
<proteinExistence type="predicted"/>
<evidence type="ECO:0000313" key="6">
    <source>
        <dbReference type="EMBL" id="CAL4760465.1"/>
    </source>
</evidence>
<dbReference type="Proteomes" id="UP001152797">
    <property type="component" value="Unassembled WGS sequence"/>
</dbReference>
<feature type="compositionally biased region" description="Basic residues" evidence="4">
    <location>
        <begin position="709"/>
        <end position="749"/>
    </location>
</feature>
<sequence>MPPQKRQSGKGKVKAAASHTPLLDQENAEAIAPNGAAYNVELLQSAQEALAALKDVWPGLPEEAALGIGDGGNQQTSSYRCAQNLLKCDIFFNADPSVPLRQKSINEIGERSIYRDIDDEVKLDQWKRYFLSVNCEYVIASSDDEIYFLSANGRQSLKADQETMTHTCLQKIFSVLNYKARLEKITGPLSVLVTDAFVDTCITLSRRVLSVPSLLNLLLAADEEGLKDALNGKGAVDVFVGQMEFKDLLFNKLVPTYNWDEKITTLMRDTVNLHTTYRESAELFWSFVEDVSMNDGVADWMDNTEIMARLDAVKKQHTAEVKASKNNDQEETGEDDLPIEDDDQGARGENEEDVLPQITTQRPKRGGGKEAVQKFKKKASQTVRTHVRLVVEEDNMSNMTKAFQGTAFVDWKAEDTKTVGEAQTQPTLRLPPLREGRHAKLLGSAIGLQAPILSAIKPPSSEPMSKVKLVKYLMWDEKSIRERKHRDRGSAINQMERMIIVTSEEMGWSFHNRDKDETWRLSLANKKLLFAANRIAVGNKPDVQGTDKQGRRRDADEEPVNEIFEELNIGYMLDLSCCDGKTAFAAICRRCPYIGLVFTPDHATLLMKRLEAMVFQAMQTSSSPLFEPALAQLLAGSSKKEEEDEDDGEDQEEAEEEGSEDEGEDEDDASMEGEDEGPEEEEDEGEQDEDDEGEPNKGSMRKATEKAKPKAKAKGGAKAKAKPKAKAKAKGKASAKKKAAAKGRPKAGSKKASDVLAKLRDLQSLAGVKGKLYYVSEKDPKLLKRLKKVYKPALVSDDATKPKSIEKLIDIFGSGAPCQPFSKIGQQLGSKVLDAQDYGLPQRRRRLWIVGVNTNAAKGKFTWPKPIRKKVKLSEVLGRKSKDMQFPSSSGGRKRLREGLRTLVRNNEDAEACWVIDRAASRKFAGKPSFEVSPTLTRARGGAESFWVTSHNRFMTLEEKALVQGWKPMSLKPDDLSARELGMALGNAWPLSVSAKLIEQLNKCMGWQPKD</sequence>
<dbReference type="InterPro" id="IPR001525">
    <property type="entry name" value="C5_MeTfrase"/>
</dbReference>
<evidence type="ECO:0000313" key="5">
    <source>
        <dbReference type="EMBL" id="CAI3973153.1"/>
    </source>
</evidence>
<evidence type="ECO:0000256" key="3">
    <source>
        <dbReference type="ARBA" id="ARBA00022691"/>
    </source>
</evidence>
<reference evidence="5" key="1">
    <citation type="submission" date="2022-10" db="EMBL/GenBank/DDBJ databases">
        <authorList>
            <person name="Chen Y."/>
            <person name="Dougan E. K."/>
            <person name="Chan C."/>
            <person name="Rhodes N."/>
            <person name="Thang M."/>
        </authorList>
    </citation>
    <scope>NUCLEOTIDE SEQUENCE</scope>
</reference>
<protein>
    <submittedName>
        <fullName evidence="6">Type II methyltransferase M.MthTI (M.MthTI) (Cytosine-specific methyltransferase MthTI) (Modification methylase MthTI)</fullName>
    </submittedName>
</protein>
<keyword evidence="3" id="KW-0949">S-adenosyl-L-methionine</keyword>
<dbReference type="Pfam" id="PF00145">
    <property type="entry name" value="DNA_methylase"/>
    <property type="match status" value="2"/>
</dbReference>
<name>A0A9P1BGP4_9DINO</name>
<feature type="compositionally biased region" description="Basic and acidic residues" evidence="4">
    <location>
        <begin position="319"/>
        <end position="328"/>
    </location>
</feature>
<evidence type="ECO:0000256" key="4">
    <source>
        <dbReference type="SAM" id="MobiDB-lite"/>
    </source>
</evidence>
<dbReference type="OrthoDB" id="641149at2759"/>
<keyword evidence="7" id="KW-1185">Reference proteome</keyword>
<dbReference type="InterPro" id="IPR018117">
    <property type="entry name" value="C5_DNA_meth_AS"/>
</dbReference>
<dbReference type="EMBL" id="CAMXCT020000056">
    <property type="protein sequence ID" value="CAL1126528.1"/>
    <property type="molecule type" value="Genomic_DNA"/>
</dbReference>
<feature type="region of interest" description="Disordered" evidence="4">
    <location>
        <begin position="635"/>
        <end position="754"/>
    </location>
</feature>
<feature type="region of interest" description="Disordered" evidence="4">
    <location>
        <begin position="319"/>
        <end position="371"/>
    </location>
</feature>
<feature type="compositionally biased region" description="Acidic residues" evidence="4">
    <location>
        <begin position="642"/>
        <end position="693"/>
    </location>
</feature>
<dbReference type="PROSITE" id="PS00094">
    <property type="entry name" value="C5_MTASE_1"/>
    <property type="match status" value="1"/>
</dbReference>
<dbReference type="EMBL" id="CAMXCT030000056">
    <property type="protein sequence ID" value="CAL4760465.1"/>
    <property type="molecule type" value="Genomic_DNA"/>
</dbReference>
<dbReference type="Gene3D" id="3.90.120.10">
    <property type="entry name" value="DNA Methylase, subunit A, domain 2"/>
    <property type="match status" value="1"/>
</dbReference>
<keyword evidence="1 6" id="KW-0489">Methyltransferase</keyword>
<comment type="caution">
    <text evidence="5">The sequence shown here is derived from an EMBL/GenBank/DDBJ whole genome shotgun (WGS) entry which is preliminary data.</text>
</comment>
<dbReference type="SUPFAM" id="SSF53335">
    <property type="entry name" value="S-adenosyl-L-methionine-dependent methyltransferases"/>
    <property type="match status" value="1"/>
</dbReference>
<dbReference type="EMBL" id="CAMXCT010000056">
    <property type="protein sequence ID" value="CAI3973153.1"/>
    <property type="molecule type" value="Genomic_DNA"/>
</dbReference>
<keyword evidence="2" id="KW-0808">Transferase</keyword>
<dbReference type="AlphaFoldDB" id="A0A9P1BGP4"/>
<dbReference type="GO" id="GO:0008168">
    <property type="term" value="F:methyltransferase activity"/>
    <property type="evidence" value="ECO:0007669"/>
    <property type="project" value="UniProtKB-KW"/>
</dbReference>
<gene>
    <name evidence="5" type="ORF">C1SCF055_LOCUS1676</name>
</gene>